<sequence length="74" mass="8213">MLASPSSRPKKDLYSLPKVKEICAGNAGDKVTRSIGEARIHCWHQSPGSWVNVWRIRHAQMFGAPAPQTIDDTI</sequence>
<gene>
    <name evidence="1" type="ORF">BDV24DRAFT_155553</name>
</gene>
<dbReference type="EMBL" id="ML737204">
    <property type="protein sequence ID" value="KAE8335950.1"/>
    <property type="molecule type" value="Genomic_DNA"/>
</dbReference>
<evidence type="ECO:0000313" key="1">
    <source>
        <dbReference type="EMBL" id="KAE8335950.1"/>
    </source>
</evidence>
<dbReference type="Proteomes" id="UP000325558">
    <property type="component" value="Unassembled WGS sequence"/>
</dbReference>
<dbReference type="AlphaFoldDB" id="A0A5N6XWI9"/>
<organism evidence="1">
    <name type="scientific">Aspergillus arachidicola</name>
    <dbReference type="NCBI Taxonomy" id="656916"/>
    <lineage>
        <taxon>Eukaryota</taxon>
        <taxon>Fungi</taxon>
        <taxon>Dikarya</taxon>
        <taxon>Ascomycota</taxon>
        <taxon>Pezizomycotina</taxon>
        <taxon>Eurotiomycetes</taxon>
        <taxon>Eurotiomycetidae</taxon>
        <taxon>Eurotiales</taxon>
        <taxon>Aspergillaceae</taxon>
        <taxon>Aspergillus</taxon>
        <taxon>Aspergillus subgen. Circumdati</taxon>
    </lineage>
</organism>
<proteinExistence type="predicted"/>
<reference evidence="1" key="1">
    <citation type="submission" date="2019-04" db="EMBL/GenBank/DDBJ databases">
        <title>Friends and foes A comparative genomics study of 23 Aspergillus species from section Flavi.</title>
        <authorList>
            <consortium name="DOE Joint Genome Institute"/>
            <person name="Kjaerbolling I."/>
            <person name="Vesth T."/>
            <person name="Frisvad J.C."/>
            <person name="Nybo J.L."/>
            <person name="Theobald S."/>
            <person name="Kildgaard S."/>
            <person name="Isbrandt T."/>
            <person name="Kuo A."/>
            <person name="Sato A."/>
            <person name="Lyhne E.K."/>
            <person name="Kogle M.E."/>
            <person name="Wiebenga A."/>
            <person name="Kun R.S."/>
            <person name="Lubbers R.J."/>
            <person name="Makela M.R."/>
            <person name="Barry K."/>
            <person name="Chovatia M."/>
            <person name="Clum A."/>
            <person name="Daum C."/>
            <person name="Haridas S."/>
            <person name="He G."/>
            <person name="LaButti K."/>
            <person name="Lipzen A."/>
            <person name="Mondo S."/>
            <person name="Riley R."/>
            <person name="Salamov A."/>
            <person name="Simmons B.A."/>
            <person name="Magnuson J.K."/>
            <person name="Henrissat B."/>
            <person name="Mortensen U.H."/>
            <person name="Larsen T.O."/>
            <person name="Devries R.P."/>
            <person name="Grigoriev I.V."/>
            <person name="Machida M."/>
            <person name="Baker S.E."/>
            <person name="Andersen M.R."/>
        </authorList>
    </citation>
    <scope>NUCLEOTIDE SEQUENCE</scope>
    <source>
        <strain evidence="1">CBS 117612</strain>
    </source>
</reference>
<accession>A0A5N6XWI9</accession>
<name>A0A5N6XWI9_9EURO</name>
<protein>
    <submittedName>
        <fullName evidence="1">Uncharacterized protein</fullName>
    </submittedName>
</protein>